<comment type="caution">
    <text evidence="1">The sequence shown here is derived from an EMBL/GenBank/DDBJ whole genome shotgun (WGS) entry which is preliminary data.</text>
</comment>
<name>A0A0V0XVX5_TRIPS</name>
<accession>A0A0V0XVX5</accession>
<organism evidence="1 2">
    <name type="scientific">Trichinella pseudospiralis</name>
    <name type="common">Parasitic roundworm</name>
    <dbReference type="NCBI Taxonomy" id="6337"/>
    <lineage>
        <taxon>Eukaryota</taxon>
        <taxon>Metazoa</taxon>
        <taxon>Ecdysozoa</taxon>
        <taxon>Nematoda</taxon>
        <taxon>Enoplea</taxon>
        <taxon>Dorylaimia</taxon>
        <taxon>Trichinellida</taxon>
        <taxon>Trichinellidae</taxon>
        <taxon>Trichinella</taxon>
    </lineage>
</organism>
<reference evidence="1 2" key="1">
    <citation type="submission" date="2015-01" db="EMBL/GenBank/DDBJ databases">
        <title>Evolution of Trichinella species and genotypes.</title>
        <authorList>
            <person name="Korhonen P.K."/>
            <person name="Edoardo P."/>
            <person name="Giuseppe L.R."/>
            <person name="Gasser R.B."/>
        </authorList>
    </citation>
    <scope>NUCLEOTIDE SEQUENCE [LARGE SCALE GENOMIC DNA]</scope>
    <source>
        <strain evidence="1">ISS141</strain>
    </source>
</reference>
<dbReference type="AlphaFoldDB" id="A0A0V0XVX5"/>
<dbReference type="Proteomes" id="UP000054815">
    <property type="component" value="Unassembled WGS sequence"/>
</dbReference>
<protein>
    <submittedName>
        <fullName evidence="1">Uncharacterized protein</fullName>
    </submittedName>
</protein>
<gene>
    <name evidence="1" type="ORF">T4E_11910</name>
</gene>
<proteinExistence type="predicted"/>
<dbReference type="EMBL" id="JYDU01000124">
    <property type="protein sequence ID" value="KRX91900.1"/>
    <property type="molecule type" value="Genomic_DNA"/>
</dbReference>
<evidence type="ECO:0000313" key="1">
    <source>
        <dbReference type="EMBL" id="KRX91900.1"/>
    </source>
</evidence>
<sequence>MKKKHFNVIPMETLLVSKLHNEREKEPKMRQEPALSLGLAWKILLCCSRDCEQKCICEEFKSGSD</sequence>
<evidence type="ECO:0000313" key="2">
    <source>
        <dbReference type="Proteomes" id="UP000054815"/>
    </source>
</evidence>